<dbReference type="Proteomes" id="UP000471648">
    <property type="component" value="Unassembled WGS sequence"/>
</dbReference>
<accession>A0A6N9VH71</accession>
<name>A0A6N9VH71_STRMI</name>
<evidence type="ECO:0000313" key="4">
    <source>
        <dbReference type="Proteomes" id="UP000471648"/>
    </source>
</evidence>
<dbReference type="InterPro" id="IPR050161">
    <property type="entry name" value="Siro_Cobalamin_biosynth"/>
</dbReference>
<dbReference type="InterPro" id="IPR035996">
    <property type="entry name" value="4pyrrol_Methylase_sf"/>
</dbReference>
<dbReference type="PANTHER" id="PTHR45790">
    <property type="entry name" value="SIROHEME SYNTHASE-RELATED"/>
    <property type="match status" value="1"/>
</dbReference>
<keyword evidence="3" id="KW-0489">Methyltransferase</keyword>
<dbReference type="EMBL" id="JAAGME010001168">
    <property type="protein sequence ID" value="NEB70822.1"/>
    <property type="molecule type" value="Genomic_DNA"/>
</dbReference>
<dbReference type="Pfam" id="PF00590">
    <property type="entry name" value="TP_methylase"/>
    <property type="match status" value="1"/>
</dbReference>
<dbReference type="GO" id="GO:0032259">
    <property type="term" value="P:methylation"/>
    <property type="evidence" value="ECO:0007669"/>
    <property type="project" value="UniProtKB-KW"/>
</dbReference>
<protein>
    <submittedName>
        <fullName evidence="3">Bifunctional uroporphyrinogen-III C-methyltransferase/uroporphyrinogen-III synthase</fullName>
    </submittedName>
</protein>
<keyword evidence="1" id="KW-0627">Porphyrin biosynthesis</keyword>
<keyword evidence="3" id="KW-0808">Transferase</keyword>
<dbReference type="PANTHER" id="PTHR45790:SF3">
    <property type="entry name" value="S-ADENOSYL-L-METHIONINE-DEPENDENT UROPORPHYRINOGEN III METHYLTRANSFERASE, CHLOROPLASTIC"/>
    <property type="match status" value="1"/>
</dbReference>
<dbReference type="GO" id="GO:0019354">
    <property type="term" value="P:siroheme biosynthetic process"/>
    <property type="evidence" value="ECO:0007669"/>
    <property type="project" value="TreeGrafter"/>
</dbReference>
<dbReference type="Gene3D" id="3.40.1010.10">
    <property type="entry name" value="Cobalt-precorrin-4 Transmethylase, Domain 1"/>
    <property type="match status" value="1"/>
</dbReference>
<sequence length="59" mass="5937">MGAARAGKRVVRAVQGDPGLDSEAVREMLACAAEGVTFEVVPGIAEAVGVPAYAGVPLR</sequence>
<comment type="caution">
    <text evidence="3">The sequence shown here is derived from an EMBL/GenBank/DDBJ whole genome shotgun (WGS) entry which is preliminary data.</text>
</comment>
<evidence type="ECO:0000313" key="3">
    <source>
        <dbReference type="EMBL" id="NEB70822.1"/>
    </source>
</evidence>
<dbReference type="SUPFAM" id="SSF53790">
    <property type="entry name" value="Tetrapyrrole methylase"/>
    <property type="match status" value="1"/>
</dbReference>
<gene>
    <name evidence="3" type="ORF">G3I39_27745</name>
</gene>
<dbReference type="AlphaFoldDB" id="A0A6N9VH71"/>
<dbReference type="InterPro" id="IPR000878">
    <property type="entry name" value="4pyrrol_Mease"/>
</dbReference>
<organism evidence="3 4">
    <name type="scientific">Streptomyces microflavus</name>
    <name type="common">Streptomyces lipmanii</name>
    <dbReference type="NCBI Taxonomy" id="1919"/>
    <lineage>
        <taxon>Bacteria</taxon>
        <taxon>Bacillati</taxon>
        <taxon>Actinomycetota</taxon>
        <taxon>Actinomycetes</taxon>
        <taxon>Kitasatosporales</taxon>
        <taxon>Streptomycetaceae</taxon>
        <taxon>Streptomyces</taxon>
    </lineage>
</organism>
<dbReference type="GO" id="GO:0004851">
    <property type="term" value="F:uroporphyrin-III C-methyltransferase activity"/>
    <property type="evidence" value="ECO:0007669"/>
    <property type="project" value="TreeGrafter"/>
</dbReference>
<evidence type="ECO:0000256" key="1">
    <source>
        <dbReference type="ARBA" id="ARBA00023244"/>
    </source>
</evidence>
<feature type="domain" description="Tetrapyrrole methylase" evidence="2">
    <location>
        <begin position="3"/>
        <end position="58"/>
    </location>
</feature>
<proteinExistence type="predicted"/>
<reference evidence="3 4" key="1">
    <citation type="submission" date="2020-01" db="EMBL/GenBank/DDBJ databases">
        <title>Insect and environment-associated Actinomycetes.</title>
        <authorList>
            <person name="Currrie C."/>
            <person name="Chevrette M."/>
            <person name="Carlson C."/>
            <person name="Stubbendieck R."/>
            <person name="Wendt-Pienkowski E."/>
        </authorList>
    </citation>
    <scope>NUCLEOTIDE SEQUENCE [LARGE SCALE GENOMIC DNA]</scope>
    <source>
        <strain evidence="3 4">SID14438</strain>
    </source>
</reference>
<evidence type="ECO:0000259" key="2">
    <source>
        <dbReference type="Pfam" id="PF00590"/>
    </source>
</evidence>
<dbReference type="InterPro" id="IPR014777">
    <property type="entry name" value="4pyrrole_Mease_sub1"/>
</dbReference>
<feature type="non-terminal residue" evidence="3">
    <location>
        <position position="59"/>
    </location>
</feature>